<accession>A0ABN8XX06</accession>
<protein>
    <submittedName>
        <fullName evidence="1">Uncharacterized protein</fullName>
    </submittedName>
</protein>
<keyword evidence="2" id="KW-1185">Reference proteome</keyword>
<name>A0ABN8XX06_RANTA</name>
<proteinExistence type="predicted"/>
<gene>
    <name evidence="1" type="ORF">MRATA1EN1_LOCUS1076</name>
</gene>
<dbReference type="Proteomes" id="UP001176941">
    <property type="component" value="Chromosome 1"/>
</dbReference>
<dbReference type="EMBL" id="OX459937">
    <property type="protein sequence ID" value="CAI9152114.1"/>
    <property type="molecule type" value="Genomic_DNA"/>
</dbReference>
<organism evidence="1 2">
    <name type="scientific">Rangifer tarandus platyrhynchus</name>
    <name type="common">Svalbard reindeer</name>
    <dbReference type="NCBI Taxonomy" id="3082113"/>
    <lineage>
        <taxon>Eukaryota</taxon>
        <taxon>Metazoa</taxon>
        <taxon>Chordata</taxon>
        <taxon>Craniata</taxon>
        <taxon>Vertebrata</taxon>
        <taxon>Euteleostomi</taxon>
        <taxon>Mammalia</taxon>
        <taxon>Eutheria</taxon>
        <taxon>Laurasiatheria</taxon>
        <taxon>Artiodactyla</taxon>
        <taxon>Ruminantia</taxon>
        <taxon>Pecora</taxon>
        <taxon>Cervidae</taxon>
        <taxon>Odocoileinae</taxon>
        <taxon>Rangifer</taxon>
    </lineage>
</organism>
<evidence type="ECO:0000313" key="2">
    <source>
        <dbReference type="Proteomes" id="UP001176941"/>
    </source>
</evidence>
<reference evidence="1" key="1">
    <citation type="submission" date="2023-04" db="EMBL/GenBank/DDBJ databases">
        <authorList>
            <consortium name="ELIXIR-Norway"/>
        </authorList>
    </citation>
    <scope>NUCLEOTIDE SEQUENCE [LARGE SCALE GENOMIC DNA]</scope>
</reference>
<evidence type="ECO:0000313" key="1">
    <source>
        <dbReference type="EMBL" id="CAI9152114.1"/>
    </source>
</evidence>
<sequence length="165" mass="19328">MQPLLLILEFIVSTELIKRFLARVFQVLQYLGPYHHEFIFSRRVCLGASLNMVKTSPSYHPVIYPPIHLPTYPVTQSTHTSVHPPTTHHLSICYLSILTYLLTYPQTHQPTYHPPIHPSIHPSMYPLDQLTFTIYSPLSSHYMEYRFEQEEWFPISCSKKSTWGN</sequence>